<dbReference type="EMBL" id="SOBK01000003">
    <property type="protein sequence ID" value="TDT89793.1"/>
    <property type="molecule type" value="Genomic_DNA"/>
</dbReference>
<accession>A0A126QN58</accession>
<keyword evidence="3" id="KW-1185">Reference proteome</keyword>
<dbReference type="KEGG" id="dej:AWY79_09880"/>
<dbReference type="EMBL" id="CP014206">
    <property type="protein sequence ID" value="AMK11402.1"/>
    <property type="molecule type" value="Genomic_DNA"/>
</dbReference>
<sequence length="301" mass="33879">MLKNWQTILLSVALAVFTWFLVTGREVVETWVDMPVVMTNPPEGLIIEEGLVDKIQIRLRGPKGLVGNLNSQNLTYPINLSDLKIGERVVDIEPAKIPLSSTYEIIEVKPNRLRLRVDRRISKQISVEAAWSGNLNADYKLQEVVASPDVVTIRGSETLLRKISKTRVVLTEDFPEDVPRSWTEDVALELSDDIEASPGQVSVEAFFAPKTREIWVKVPLEIQDPDGYKASVAQKYVRLLIEGPVFLFHDDEYRKAIIATVLPGNKVTPGTFELDYDVTLPEGCRLEKKNPETVTTTIKKN</sequence>
<dbReference type="Proteomes" id="UP000295506">
    <property type="component" value="Unassembled WGS sequence"/>
</dbReference>
<dbReference type="Gene3D" id="2.170.120.40">
    <property type="entry name" value="YbbR-like domain"/>
    <property type="match status" value="1"/>
</dbReference>
<organism evidence="2 4">
    <name type="scientific">Pseudodesulfovibrio indicus</name>
    <dbReference type="NCBI Taxonomy" id="1716143"/>
    <lineage>
        <taxon>Bacteria</taxon>
        <taxon>Pseudomonadati</taxon>
        <taxon>Thermodesulfobacteriota</taxon>
        <taxon>Desulfovibrionia</taxon>
        <taxon>Desulfovibrionales</taxon>
        <taxon>Desulfovibrionaceae</taxon>
    </lineage>
</organism>
<dbReference type="PANTHER" id="PTHR37804">
    <property type="entry name" value="CDAA REGULATORY PROTEIN CDAR"/>
    <property type="match status" value="1"/>
</dbReference>
<reference evidence="2 4" key="2">
    <citation type="submission" date="2019-03" db="EMBL/GenBank/DDBJ databases">
        <title>Genomic Encyclopedia of Type Strains, Phase IV (KMG-IV): sequencing the most valuable type-strain genomes for metagenomic binning, comparative biology and taxonomic classification.</title>
        <authorList>
            <person name="Goeker M."/>
        </authorList>
    </citation>
    <scope>NUCLEOTIDE SEQUENCE [LARGE SCALE GENOMIC DNA]</scope>
    <source>
        <strain evidence="2 4">DSM 101483</strain>
    </source>
</reference>
<gene>
    <name evidence="1" type="ORF">AWY79_09880</name>
    <name evidence="2" type="ORF">EDC59_10389</name>
</gene>
<evidence type="ECO:0000313" key="2">
    <source>
        <dbReference type="EMBL" id="TDT89793.1"/>
    </source>
</evidence>
<evidence type="ECO:0000313" key="4">
    <source>
        <dbReference type="Proteomes" id="UP000295506"/>
    </source>
</evidence>
<proteinExistence type="predicted"/>
<dbReference type="InterPro" id="IPR012505">
    <property type="entry name" value="YbbR"/>
</dbReference>
<evidence type="ECO:0000313" key="3">
    <source>
        <dbReference type="Proteomes" id="UP000055611"/>
    </source>
</evidence>
<dbReference type="OrthoDB" id="128578at2"/>
<dbReference type="Proteomes" id="UP000055611">
    <property type="component" value="Chromosome"/>
</dbReference>
<dbReference type="AlphaFoldDB" id="A0A126QN58"/>
<protein>
    <submittedName>
        <fullName evidence="2">YbbR-like protein</fullName>
    </submittedName>
</protein>
<dbReference type="Pfam" id="PF07949">
    <property type="entry name" value="YbbR"/>
    <property type="match status" value="2"/>
</dbReference>
<name>A0A126QN58_9BACT</name>
<reference evidence="1 3" key="1">
    <citation type="journal article" date="2016" name="Front. Microbiol.">
        <title>Genome Sequence of the Piezophilic, Mesophilic Sulfate-Reducing Bacterium Desulfovibrio indicus J2T.</title>
        <authorList>
            <person name="Cao J."/>
            <person name="Maignien L."/>
            <person name="Shao Z."/>
            <person name="Alain K."/>
            <person name="Jebbar M."/>
        </authorList>
    </citation>
    <scope>NUCLEOTIDE SEQUENCE [LARGE SCALE GENOMIC DNA]</scope>
    <source>
        <strain evidence="1 3">J2</strain>
    </source>
</reference>
<dbReference type="Gene3D" id="2.170.120.30">
    <property type="match status" value="2"/>
</dbReference>
<evidence type="ECO:0000313" key="1">
    <source>
        <dbReference type="EMBL" id="AMK11402.1"/>
    </source>
</evidence>
<dbReference type="InterPro" id="IPR053154">
    <property type="entry name" value="c-di-AMP_regulator"/>
</dbReference>
<dbReference type="PANTHER" id="PTHR37804:SF1">
    <property type="entry name" value="CDAA REGULATORY PROTEIN CDAR"/>
    <property type="match status" value="1"/>
</dbReference>
<dbReference type="RefSeq" id="WP_066803042.1">
    <property type="nucleotide sequence ID" value="NZ_CP014206.1"/>
</dbReference>